<proteinExistence type="inferred from homology"/>
<keyword evidence="8" id="KW-1185">Reference proteome</keyword>
<feature type="transmembrane region" description="Helical" evidence="6">
    <location>
        <begin position="162"/>
        <end position="181"/>
    </location>
</feature>
<comment type="similarity">
    <text evidence="2">Belongs to the purine-cytosine permease (2.A.39) family.</text>
</comment>
<feature type="transmembrane region" description="Helical" evidence="6">
    <location>
        <begin position="397"/>
        <end position="414"/>
    </location>
</feature>
<dbReference type="EMBL" id="AMRM01000020">
    <property type="protein sequence ID" value="EKF17701.1"/>
    <property type="molecule type" value="Genomic_DNA"/>
</dbReference>
<feature type="transmembrane region" description="Helical" evidence="6">
    <location>
        <begin position="369"/>
        <end position="391"/>
    </location>
</feature>
<evidence type="ECO:0000256" key="1">
    <source>
        <dbReference type="ARBA" id="ARBA00004141"/>
    </source>
</evidence>
<dbReference type="InterPro" id="IPR001248">
    <property type="entry name" value="Pur-cyt_permease"/>
</dbReference>
<dbReference type="STRING" id="391937.NA2_16617"/>
<reference evidence="7 8" key="1">
    <citation type="journal article" date="2012" name="J. Bacteriol.">
        <title>Genome Sequence of Nitratireductor pacificus Type Strain pht-3B.</title>
        <authorList>
            <person name="Lai Q."/>
            <person name="Li G."/>
            <person name="Shao Z."/>
        </authorList>
    </citation>
    <scope>NUCLEOTIDE SEQUENCE [LARGE SCALE GENOMIC DNA]</scope>
    <source>
        <strain evidence="8">pht-3B</strain>
    </source>
</reference>
<evidence type="ECO:0000256" key="2">
    <source>
        <dbReference type="ARBA" id="ARBA00008974"/>
    </source>
</evidence>
<comment type="subcellular location">
    <subcellularLocation>
        <location evidence="1">Membrane</location>
        <topology evidence="1">Multi-pass membrane protein</topology>
    </subcellularLocation>
</comment>
<feature type="transmembrane region" description="Helical" evidence="6">
    <location>
        <begin position="223"/>
        <end position="247"/>
    </location>
</feature>
<keyword evidence="4 6" id="KW-1133">Transmembrane helix</keyword>
<dbReference type="InterPro" id="IPR030191">
    <property type="entry name" value="CodB"/>
</dbReference>
<dbReference type="PATRIC" id="fig|391937.3.peg.3415"/>
<organism evidence="7 8">
    <name type="scientific">Nitratireductor pacificus pht-3B</name>
    <dbReference type="NCBI Taxonomy" id="391937"/>
    <lineage>
        <taxon>Bacteria</taxon>
        <taxon>Pseudomonadati</taxon>
        <taxon>Pseudomonadota</taxon>
        <taxon>Alphaproteobacteria</taxon>
        <taxon>Hyphomicrobiales</taxon>
        <taxon>Phyllobacteriaceae</taxon>
        <taxon>Nitratireductor</taxon>
    </lineage>
</organism>
<feature type="transmembrane region" description="Helical" evidence="6">
    <location>
        <begin position="259"/>
        <end position="281"/>
    </location>
</feature>
<dbReference type="OrthoDB" id="5444231at2"/>
<evidence type="ECO:0000256" key="6">
    <source>
        <dbReference type="SAM" id="Phobius"/>
    </source>
</evidence>
<feature type="transmembrane region" description="Helical" evidence="6">
    <location>
        <begin position="49"/>
        <end position="75"/>
    </location>
</feature>
<dbReference type="Pfam" id="PF02133">
    <property type="entry name" value="Transp_cyt_pur"/>
    <property type="match status" value="1"/>
</dbReference>
<keyword evidence="3 6" id="KW-0812">Transmembrane</keyword>
<feature type="transmembrane region" description="Helical" evidence="6">
    <location>
        <begin position="20"/>
        <end position="43"/>
    </location>
</feature>
<accession>K2M6E1</accession>
<dbReference type="eggNOG" id="COG1457">
    <property type="taxonomic scope" value="Bacteria"/>
</dbReference>
<evidence type="ECO:0008006" key="9">
    <source>
        <dbReference type="Google" id="ProtNLM"/>
    </source>
</evidence>
<feature type="transmembrane region" description="Helical" evidence="6">
    <location>
        <begin position="302"/>
        <end position="320"/>
    </location>
</feature>
<dbReference type="GO" id="GO:0005886">
    <property type="term" value="C:plasma membrane"/>
    <property type="evidence" value="ECO:0007669"/>
    <property type="project" value="TreeGrafter"/>
</dbReference>
<keyword evidence="5 6" id="KW-0472">Membrane</keyword>
<dbReference type="PANTHER" id="PTHR30569">
    <property type="entry name" value="CYTOSINE TRANSPORTER CODB"/>
    <property type="match status" value="1"/>
</dbReference>
<feature type="transmembrane region" description="Helical" evidence="6">
    <location>
        <begin position="193"/>
        <end position="211"/>
    </location>
</feature>
<name>K2M6E1_9HYPH</name>
<dbReference type="PANTHER" id="PTHR30569:SF0">
    <property type="entry name" value="CYTOSINE PERMEASE"/>
    <property type="match status" value="1"/>
</dbReference>
<gene>
    <name evidence="7" type="ORF">NA2_16617</name>
</gene>
<evidence type="ECO:0000256" key="3">
    <source>
        <dbReference type="ARBA" id="ARBA00022692"/>
    </source>
</evidence>
<feature type="transmembrane region" description="Helical" evidence="6">
    <location>
        <begin position="136"/>
        <end position="155"/>
    </location>
</feature>
<protein>
    <recommendedName>
        <fullName evidence="9">Cytosine permease</fullName>
    </recommendedName>
</protein>
<dbReference type="GO" id="GO:0015209">
    <property type="term" value="F:cytosine transmembrane transporter activity"/>
    <property type="evidence" value="ECO:0007669"/>
    <property type="project" value="InterPro"/>
</dbReference>
<evidence type="ECO:0000313" key="7">
    <source>
        <dbReference type="EMBL" id="EKF17701.1"/>
    </source>
</evidence>
<evidence type="ECO:0000313" key="8">
    <source>
        <dbReference type="Proteomes" id="UP000006786"/>
    </source>
</evidence>
<feature type="transmembrane region" description="Helical" evidence="6">
    <location>
        <begin position="96"/>
        <end position="116"/>
    </location>
</feature>
<sequence length="430" mass="44697">MFLTQDYAIRPVPEAERKPFLNVSVTTGAWVIAMSTLWTGSVLAQGMPFAMVVNATILGMGILVAYGAFMGWLGARYGVSTTVLAREAFGRVGSSLLGIVFALTLGIGWFGWQIAFFAQTLATMFPDAWLASYQPAVVWGGSLMILTAFIGYRALSALSMFAVPLIVALSAWGLWVSLGAATQATPLEATMSLFEGVSIVVGNAALGAVIFPDLTRYARTASVGALATCGGYFLGGVLAVLAGAAITASAGTAAGNLPAAMAAVGMGFFAFLILLFAQWTTNDNNLYSGALGLANVVRLPKSVLCIAMGVVGVLIALSGVENYFVPYLNFLSSYVPPIAGVVIADHWIVKRVLEQRDYKFGPGAQHAGINWLAVASVLAGGFLGGSLGFGITPINAIAIAFVLHAGGSVLLRMVGLSAEIGRSVEDHTGF</sequence>
<dbReference type="Proteomes" id="UP000006786">
    <property type="component" value="Unassembled WGS sequence"/>
</dbReference>
<evidence type="ECO:0000256" key="5">
    <source>
        <dbReference type="ARBA" id="ARBA00023136"/>
    </source>
</evidence>
<comment type="caution">
    <text evidence="7">The sequence shown here is derived from an EMBL/GenBank/DDBJ whole genome shotgun (WGS) entry which is preliminary data.</text>
</comment>
<dbReference type="Gene3D" id="1.10.4160.10">
    <property type="entry name" value="Hydantoin permease"/>
    <property type="match status" value="1"/>
</dbReference>
<dbReference type="AlphaFoldDB" id="K2M6E1"/>
<evidence type="ECO:0000256" key="4">
    <source>
        <dbReference type="ARBA" id="ARBA00022989"/>
    </source>
</evidence>